<name>A0A2T7NZN7_POMCA</name>
<dbReference type="InterPro" id="IPR050927">
    <property type="entry name" value="TRPM"/>
</dbReference>
<evidence type="ECO:0000313" key="14">
    <source>
        <dbReference type="EMBL" id="PVD26637.1"/>
    </source>
</evidence>
<dbReference type="InterPro" id="IPR057366">
    <property type="entry name" value="TRPM-like"/>
</dbReference>
<comment type="caution">
    <text evidence="14">The sequence shown here is derived from an EMBL/GenBank/DDBJ whole genome shotgun (WGS) entry which is preliminary data.</text>
</comment>
<evidence type="ECO:0000256" key="7">
    <source>
        <dbReference type="ARBA" id="ARBA00023303"/>
    </source>
</evidence>
<organism evidence="14 15">
    <name type="scientific">Pomacea canaliculata</name>
    <name type="common">Golden apple snail</name>
    <dbReference type="NCBI Taxonomy" id="400727"/>
    <lineage>
        <taxon>Eukaryota</taxon>
        <taxon>Metazoa</taxon>
        <taxon>Spiralia</taxon>
        <taxon>Lophotrochozoa</taxon>
        <taxon>Mollusca</taxon>
        <taxon>Gastropoda</taxon>
        <taxon>Caenogastropoda</taxon>
        <taxon>Architaenioglossa</taxon>
        <taxon>Ampullarioidea</taxon>
        <taxon>Ampullariidae</taxon>
        <taxon>Pomacea</taxon>
    </lineage>
</organism>
<sequence length="1437" mass="164656">MSSASQSDVETVTEEEMESDKEDEDGIFIRVPPMSQGSVDMLSDKPQLRFMYKTDALSESEKAWFQNNIKKLEQNSAADEPDTSVMNGSSYGFTRQVSNNILNQAGAGFKEMPTDAFGQLKFENEDMISWYVRMAVSMETSNLEHLMVDKFKLVNECKTLQIHCIDYEELPETYEKYIQPRTCYRTRVGMRRPLSSLYELETVPTKTLSKKLMKDIRSICKRTGGLVMTWSGLKVGPGSAIHGALKQLHSAFKYGEDFQSSLATVASPLWSAFPPHIQDLFKKQGDRVLISSRDVEEAEWGNVSPYASHYLQLDMGHQELPNSKDFQRCYRHFQYRLLTAMGSKEEKLETPVVCMLFNGGHDALKMVKFALDHEIPLIVVKGSGGFADVIADVYMMAEVDVRKKREPETGKAVVKAFKLPGRAGDYYMQDKVTRNLLLKEIFKKLDKLTVYDPTINVQSLDAAVFEALLKNGKDHKINYLMHVMKSLKSSFSHSISVTESSPSFIDSENIQMNFFVEAVKQNSKDVVKSFLNTLQLSFTQFHMGRVLRMYTTDSNKQVKMINIRRRLQESLKKLPMFPLHCAGENCSRCDVDTRSKSTESELEVQRTCLHPMQEMFLWCLHDHKIDLAVIFWEKCNDKIAAALFAHALLKSKAKEQSDRDVKWQMNEDADRFQELAILTLKSCQEMNEILTESLLTKPCDWWGGVSVLQLAIMTSNKSFISQTACKNILTRIWKGEPLTDSEPIIKSRFVIKEETIQPWWGSFPSCLQTPRVSYAFSLVLQIIFLMLFSYVLLFDSGKKLTPCFIAVIVWVMDIAAEESRQMLVSDPDINEDHAHSQECHWLSRRCRNYIHQTWNRLDVATVGVFLLGMIVFFDQEVVHIIGRILLSVDIFLFFIRTFQMLMVFEELGLMLIMAGKMIKDTVNFMIILLVVVLAYAVMSEAVLYPESDLTLERLFHVPRKAYWQVFGEVSLEEIEISDEASCSIANDSKHFGGDIPHCPTHYGRYVVSIMLGVYIMITNVLLLNLLIARFNKTFDKVHDVACEYQSWHRCEIITEFYHRSTLIPPLNMVNAIIKLCKYVCHKMCLACKGCCKKISSHRQNGTTSEQEPLTPKVRATRSPDGCVIKVTWDSSVISYDNSRKKELYTVNLKACNENMEVDHTEDLADIQKFEDKQANWACRQEKMEATILTEKVIKMTTKLLEESKELDKKITKLSDEVEAEGAKRRNNVRYLKESLDWIKGENKTGAKEIKRINTSIVKINDKVAENFKLLSKHVYEQGEHGKLLSVDRNIVHKSFQVMEKELEGSKKESQGLRDKLAKCIEDKAAADQEASQKVESLKSEVEKLTRQLKSTQQKAEEARMQAKVLAAEKVMAEEQQITAEKNCAEAQRNCITAERSERDLQKHLLEAKEEIIRCHKQILEVVQKSTNNSLSPQYEQQ</sequence>
<feature type="compositionally biased region" description="Acidic residues" evidence="9">
    <location>
        <begin position="11"/>
        <end position="26"/>
    </location>
</feature>
<dbReference type="GO" id="GO:0005886">
    <property type="term" value="C:plasma membrane"/>
    <property type="evidence" value="ECO:0007669"/>
    <property type="project" value="TreeGrafter"/>
</dbReference>
<keyword evidence="7" id="KW-0407">Ion channel</keyword>
<keyword evidence="2" id="KW-0813">Transport</keyword>
<evidence type="ECO:0000256" key="1">
    <source>
        <dbReference type="ARBA" id="ARBA00004141"/>
    </source>
</evidence>
<keyword evidence="4 10" id="KW-1133">Transmembrane helix</keyword>
<evidence type="ECO:0000256" key="4">
    <source>
        <dbReference type="ARBA" id="ARBA00022989"/>
    </source>
</evidence>
<evidence type="ECO:0000256" key="9">
    <source>
        <dbReference type="SAM" id="MobiDB-lite"/>
    </source>
</evidence>
<keyword evidence="8" id="KW-0175">Coiled coil</keyword>
<evidence type="ECO:0000256" key="8">
    <source>
        <dbReference type="SAM" id="Coils"/>
    </source>
</evidence>
<feature type="transmembrane region" description="Helical" evidence="10">
    <location>
        <begin position="1005"/>
        <end position="1027"/>
    </location>
</feature>
<keyword evidence="3 10" id="KW-0812">Transmembrane</keyword>
<feature type="domain" description="TRPM SLOG" evidence="12">
    <location>
        <begin position="214"/>
        <end position="402"/>
    </location>
</feature>
<evidence type="ECO:0000259" key="13">
    <source>
        <dbReference type="Pfam" id="PF25508"/>
    </source>
</evidence>
<dbReference type="PANTHER" id="PTHR13800">
    <property type="entry name" value="TRANSIENT RECEPTOR POTENTIAL CATION CHANNEL, SUBFAMILY M, MEMBER 6"/>
    <property type="match status" value="1"/>
</dbReference>
<dbReference type="PANTHER" id="PTHR13800:SF12">
    <property type="entry name" value="TRANSIENT RECEPTOR POTENTIAL CATION CHANNEL SUBFAMILY M MEMBER-LIKE 2"/>
    <property type="match status" value="1"/>
</dbReference>
<dbReference type="InterPro" id="IPR005821">
    <property type="entry name" value="Ion_trans_dom"/>
</dbReference>
<protein>
    <recommendedName>
        <fullName evidence="16">TRPM SLOG domain-containing protein</fullName>
    </recommendedName>
</protein>
<comment type="subcellular location">
    <subcellularLocation>
        <location evidence="1">Membrane</location>
        <topology evidence="1">Multi-pass membrane protein</topology>
    </subcellularLocation>
</comment>
<dbReference type="Pfam" id="PF25508">
    <property type="entry name" value="TRPM2"/>
    <property type="match status" value="1"/>
</dbReference>
<evidence type="ECO:0000256" key="5">
    <source>
        <dbReference type="ARBA" id="ARBA00023065"/>
    </source>
</evidence>
<dbReference type="Pfam" id="PF00520">
    <property type="entry name" value="Ion_trans"/>
    <property type="match status" value="1"/>
</dbReference>
<feature type="coiled-coil region" evidence="8">
    <location>
        <begin position="1295"/>
        <end position="1389"/>
    </location>
</feature>
<keyword evidence="15" id="KW-1185">Reference proteome</keyword>
<feature type="domain" description="TRPM-like" evidence="13">
    <location>
        <begin position="592"/>
        <end position="722"/>
    </location>
</feature>
<dbReference type="OrthoDB" id="9994106at2759"/>
<feature type="transmembrane region" description="Helical" evidence="10">
    <location>
        <begin position="772"/>
        <end position="793"/>
    </location>
</feature>
<evidence type="ECO:0000256" key="3">
    <source>
        <dbReference type="ARBA" id="ARBA00022692"/>
    </source>
</evidence>
<evidence type="ECO:0000256" key="10">
    <source>
        <dbReference type="SAM" id="Phobius"/>
    </source>
</evidence>
<evidence type="ECO:0000259" key="11">
    <source>
        <dbReference type="Pfam" id="PF00520"/>
    </source>
</evidence>
<gene>
    <name evidence="14" type="ORF">C0Q70_14315</name>
</gene>
<dbReference type="GO" id="GO:0099604">
    <property type="term" value="F:ligand-gated calcium channel activity"/>
    <property type="evidence" value="ECO:0007669"/>
    <property type="project" value="TreeGrafter"/>
</dbReference>
<feature type="transmembrane region" description="Helical" evidence="10">
    <location>
        <begin position="884"/>
        <end position="904"/>
    </location>
</feature>
<feature type="transmembrane region" description="Helical" evidence="10">
    <location>
        <begin position="854"/>
        <end position="872"/>
    </location>
</feature>
<evidence type="ECO:0008006" key="16">
    <source>
        <dbReference type="Google" id="ProtNLM"/>
    </source>
</evidence>
<dbReference type="EMBL" id="PZQS01000008">
    <property type="protein sequence ID" value="PVD26637.1"/>
    <property type="molecule type" value="Genomic_DNA"/>
</dbReference>
<reference evidence="14 15" key="1">
    <citation type="submission" date="2018-04" db="EMBL/GenBank/DDBJ databases">
        <title>The genome of golden apple snail Pomacea canaliculata provides insight into stress tolerance and invasive adaptation.</title>
        <authorList>
            <person name="Liu C."/>
            <person name="Liu B."/>
            <person name="Ren Y."/>
            <person name="Zhang Y."/>
            <person name="Wang H."/>
            <person name="Li S."/>
            <person name="Jiang F."/>
            <person name="Yin L."/>
            <person name="Zhang G."/>
            <person name="Qian W."/>
            <person name="Fan W."/>
        </authorList>
    </citation>
    <scope>NUCLEOTIDE SEQUENCE [LARGE SCALE GENOMIC DNA]</scope>
    <source>
        <strain evidence="14">SZHN2017</strain>
        <tissue evidence="14">Muscle</tissue>
    </source>
</reference>
<dbReference type="STRING" id="400727.A0A2T7NZN7"/>
<feature type="region of interest" description="Disordered" evidence="9">
    <location>
        <begin position="1"/>
        <end position="26"/>
    </location>
</feature>
<evidence type="ECO:0000256" key="2">
    <source>
        <dbReference type="ARBA" id="ARBA00022448"/>
    </source>
</evidence>
<dbReference type="InterPro" id="IPR041491">
    <property type="entry name" value="TRPM_SLOG"/>
</dbReference>
<feature type="domain" description="Ion transport" evidence="11">
    <location>
        <begin position="778"/>
        <end position="1038"/>
    </location>
</feature>
<dbReference type="Proteomes" id="UP000245119">
    <property type="component" value="Linkage Group LG8"/>
</dbReference>
<keyword evidence="6 10" id="KW-0472">Membrane</keyword>
<evidence type="ECO:0000256" key="6">
    <source>
        <dbReference type="ARBA" id="ARBA00023136"/>
    </source>
</evidence>
<evidence type="ECO:0000259" key="12">
    <source>
        <dbReference type="Pfam" id="PF18139"/>
    </source>
</evidence>
<evidence type="ECO:0000313" key="15">
    <source>
        <dbReference type="Proteomes" id="UP000245119"/>
    </source>
</evidence>
<accession>A0A2T7NZN7</accession>
<keyword evidence="5" id="KW-0406">Ion transport</keyword>
<dbReference type="Pfam" id="PF18139">
    <property type="entry name" value="LSDAT_euk"/>
    <property type="match status" value="1"/>
</dbReference>
<feature type="transmembrane region" description="Helical" evidence="10">
    <location>
        <begin position="924"/>
        <end position="944"/>
    </location>
</feature>
<proteinExistence type="predicted"/>